<dbReference type="InterPro" id="IPR000160">
    <property type="entry name" value="GGDEF_dom"/>
</dbReference>
<protein>
    <submittedName>
        <fullName evidence="5">Diguanylate cyclase</fullName>
    </submittedName>
</protein>
<evidence type="ECO:0000259" key="2">
    <source>
        <dbReference type="PROSITE" id="PS50110"/>
    </source>
</evidence>
<accession>A0A220UR21</accession>
<feature type="domain" description="EAL" evidence="3">
    <location>
        <begin position="485"/>
        <end position="739"/>
    </location>
</feature>
<dbReference type="NCBIfam" id="TIGR00254">
    <property type="entry name" value="GGDEF"/>
    <property type="match status" value="1"/>
</dbReference>
<dbReference type="GO" id="GO:0000160">
    <property type="term" value="P:phosphorelay signal transduction system"/>
    <property type="evidence" value="ECO:0007669"/>
    <property type="project" value="InterPro"/>
</dbReference>
<dbReference type="InterPro" id="IPR029787">
    <property type="entry name" value="Nucleotide_cyclase"/>
</dbReference>
<dbReference type="InterPro" id="IPR001789">
    <property type="entry name" value="Sig_transdc_resp-reg_receiver"/>
</dbReference>
<dbReference type="SUPFAM" id="SSF52172">
    <property type="entry name" value="CheY-like"/>
    <property type="match status" value="1"/>
</dbReference>
<dbReference type="KEGG" id="sbj:CF168_16450"/>
<sequence>MVSQSQDIIFLDEPEPSTTVKAAKAVKILTVDDDINFQRSTAFALSTLTILGAKIELTQAFSYAEACQMVANEDDFAIALVDVVMETEDAGLRLVRGIREVLGNEKIRIILLTGQPGMAPVFNVMRDYDINDYWTKSELSADRLQTILTTNLRSYQQISNIANAKRGLQLIAESSGALYTSRNIKELSSKMLQQLAILLNLPSGGIVCVKAINDLHEFGHMHQIIGASGEFESYYGKALQQLEQQHIRIQLELCLSSKHSRIESQYTCLFFPGELAGNDYAVYLATGRLLDATETELIRVFSMNICGGLHSVSLMSQLDKIAFEDPLLKIPNRNVLIRTLDGILKEDIRDKFNLLLIDIDKFSDFNHVFGSEHGNNMLKHVANSLKDQFDASVLVSRLKDDKFAILGPKHLVSAALIEQLFVAPYQQGTSCITVNISTVTLPLELAEGDAVAAITQLNMALKKAKSLGIRQHVTYQPSKDDVATHFELLQALQLGITQGDINIALQPQVSLQTGEVVGVEALARWTLPNGDSVPPLRFIPIAEATGLITKLGKQLFVQSCQAMHALTEAGYPNLRIGVNLSAMQFEQEQIVNQLNADIQAAQIASDQIEIEVTESIAMQNFEVINKQLKALRNMNINVAIDDFGTGFSSLAYLSKLTFDRIKIDKSFIDNVTTDDGAAAIVDSIILLGERFKMNVIAEGVETLEQARWLKHRGCHDAQGYFYAKPMPLKELLIWLANFQKRIIE</sequence>
<evidence type="ECO:0000259" key="4">
    <source>
        <dbReference type="PROSITE" id="PS50887"/>
    </source>
</evidence>
<dbReference type="GO" id="GO:0071111">
    <property type="term" value="F:cyclic-guanylate-specific phosphodiesterase activity"/>
    <property type="evidence" value="ECO:0007669"/>
    <property type="project" value="InterPro"/>
</dbReference>
<dbReference type="InterPro" id="IPR021800">
    <property type="entry name" value="DUF3369"/>
</dbReference>
<dbReference type="EMBL" id="CP022358">
    <property type="protein sequence ID" value="ASK70312.1"/>
    <property type="molecule type" value="Genomic_DNA"/>
</dbReference>
<dbReference type="InterPro" id="IPR035919">
    <property type="entry name" value="EAL_sf"/>
</dbReference>
<gene>
    <name evidence="5" type="ORF">CF168_16450</name>
</gene>
<evidence type="ECO:0000259" key="3">
    <source>
        <dbReference type="PROSITE" id="PS50883"/>
    </source>
</evidence>
<dbReference type="SMART" id="SM00267">
    <property type="entry name" value="GGDEF"/>
    <property type="match status" value="1"/>
</dbReference>
<dbReference type="AlphaFoldDB" id="A0A220UR21"/>
<name>A0A220UR21_9GAMM</name>
<dbReference type="Pfam" id="PF11849">
    <property type="entry name" value="DUF3369"/>
    <property type="match status" value="1"/>
</dbReference>
<keyword evidence="6" id="KW-1185">Reference proteome</keyword>
<dbReference type="SMART" id="SM00448">
    <property type="entry name" value="REC"/>
    <property type="match status" value="1"/>
</dbReference>
<dbReference type="Gene3D" id="3.40.50.2300">
    <property type="match status" value="1"/>
</dbReference>
<feature type="modified residue" description="4-aspartylphosphate" evidence="1">
    <location>
        <position position="82"/>
    </location>
</feature>
<dbReference type="Gene3D" id="3.20.20.450">
    <property type="entry name" value="EAL domain"/>
    <property type="match status" value="1"/>
</dbReference>
<feature type="domain" description="Response regulatory" evidence="2">
    <location>
        <begin position="27"/>
        <end position="151"/>
    </location>
</feature>
<dbReference type="SUPFAM" id="SSF141868">
    <property type="entry name" value="EAL domain-like"/>
    <property type="match status" value="1"/>
</dbReference>
<evidence type="ECO:0000256" key="1">
    <source>
        <dbReference type="PROSITE-ProRule" id="PRU00169"/>
    </source>
</evidence>
<dbReference type="Pfam" id="PF00990">
    <property type="entry name" value="GGDEF"/>
    <property type="match status" value="1"/>
</dbReference>
<dbReference type="SUPFAM" id="SSF55073">
    <property type="entry name" value="Nucleotide cyclase"/>
    <property type="match status" value="1"/>
</dbReference>
<dbReference type="Proteomes" id="UP000198367">
    <property type="component" value="Chromosome"/>
</dbReference>
<proteinExistence type="predicted"/>
<dbReference type="InterPro" id="IPR050706">
    <property type="entry name" value="Cyclic-di-GMP_PDE-like"/>
</dbReference>
<dbReference type="PROSITE" id="PS50883">
    <property type="entry name" value="EAL"/>
    <property type="match status" value="1"/>
</dbReference>
<dbReference type="InterPro" id="IPR001633">
    <property type="entry name" value="EAL_dom"/>
</dbReference>
<dbReference type="Pfam" id="PF00563">
    <property type="entry name" value="EAL"/>
    <property type="match status" value="1"/>
</dbReference>
<reference evidence="5 6" key="1">
    <citation type="submission" date="2017-07" db="EMBL/GenBank/DDBJ databases">
        <title>Phenotypical and genomic characterization of a clinical isolate of Shewanella bicestrii sp. nov. producing an extended-spectrum beta-lactamase and a new oxacillinase variant.</title>
        <authorList>
            <person name="Jousset A.B."/>
            <person name="Bonnin R.A."/>
            <person name="Girlich D."/>
            <person name="Dabos L."/>
            <person name="Potron A."/>
            <person name="Dortet L."/>
            <person name="Glaser P."/>
            <person name="Naas T."/>
        </authorList>
    </citation>
    <scope>NUCLEOTIDE SEQUENCE [LARGE SCALE GENOMIC DNA]</scope>
    <source>
        <strain evidence="5 6">JAB-1</strain>
    </source>
</reference>
<evidence type="ECO:0000313" key="5">
    <source>
        <dbReference type="EMBL" id="ASK70312.1"/>
    </source>
</evidence>
<dbReference type="PROSITE" id="PS50110">
    <property type="entry name" value="RESPONSE_REGULATORY"/>
    <property type="match status" value="1"/>
</dbReference>
<feature type="domain" description="GGDEF" evidence="4">
    <location>
        <begin position="350"/>
        <end position="477"/>
    </location>
</feature>
<evidence type="ECO:0000313" key="6">
    <source>
        <dbReference type="Proteomes" id="UP000198367"/>
    </source>
</evidence>
<dbReference type="InterPro" id="IPR043128">
    <property type="entry name" value="Rev_trsase/Diguanyl_cyclase"/>
</dbReference>
<organism evidence="5 6">
    <name type="scientific">Shewanella bicestrii</name>
    <dbReference type="NCBI Taxonomy" id="2018305"/>
    <lineage>
        <taxon>Bacteria</taxon>
        <taxon>Pseudomonadati</taxon>
        <taxon>Pseudomonadota</taxon>
        <taxon>Gammaproteobacteria</taxon>
        <taxon>Alteromonadales</taxon>
        <taxon>Shewanellaceae</taxon>
        <taxon>Shewanella</taxon>
    </lineage>
</organism>
<dbReference type="PANTHER" id="PTHR33121">
    <property type="entry name" value="CYCLIC DI-GMP PHOSPHODIESTERASE PDEF"/>
    <property type="match status" value="1"/>
</dbReference>
<dbReference type="InterPro" id="IPR011006">
    <property type="entry name" value="CheY-like_superfamily"/>
</dbReference>
<dbReference type="PANTHER" id="PTHR33121:SF70">
    <property type="entry name" value="SIGNALING PROTEIN YKOW"/>
    <property type="match status" value="1"/>
</dbReference>
<dbReference type="PROSITE" id="PS50887">
    <property type="entry name" value="GGDEF"/>
    <property type="match status" value="1"/>
</dbReference>
<dbReference type="RefSeq" id="WP_089068372.1">
    <property type="nucleotide sequence ID" value="NZ_CP022358.1"/>
</dbReference>
<dbReference type="Gene3D" id="3.30.70.270">
    <property type="match status" value="1"/>
</dbReference>
<keyword evidence="1" id="KW-0597">Phosphoprotein</keyword>
<dbReference type="CDD" id="cd01948">
    <property type="entry name" value="EAL"/>
    <property type="match status" value="1"/>
</dbReference>
<dbReference type="SMART" id="SM00052">
    <property type="entry name" value="EAL"/>
    <property type="match status" value="1"/>
</dbReference>